<dbReference type="Proteomes" id="UP000583800">
    <property type="component" value="Unassembled WGS sequence"/>
</dbReference>
<reference evidence="1 2" key="1">
    <citation type="submission" date="2020-08" db="EMBL/GenBank/DDBJ databases">
        <title>Sequencing the genomes of 1000 actinobacteria strains.</title>
        <authorList>
            <person name="Klenk H.-P."/>
        </authorList>
    </citation>
    <scope>NUCLEOTIDE SEQUENCE [LARGE SCALE GENOMIC DNA]</scope>
    <source>
        <strain evidence="1 2">DSM 45913</strain>
    </source>
</reference>
<comment type="caution">
    <text evidence="1">The sequence shown here is derived from an EMBL/GenBank/DDBJ whole genome shotgun (WGS) entry which is preliminary data.</text>
</comment>
<sequence length="46" mass="4913">MQRAVQAACASPAGTTKATIRSAKAVMDFIFPTFSPPGYSHMVIVR</sequence>
<name>A0A7X0F247_9ACTN</name>
<evidence type="ECO:0000313" key="2">
    <source>
        <dbReference type="Proteomes" id="UP000583800"/>
    </source>
</evidence>
<gene>
    <name evidence="1" type="ORF">FHU36_006425</name>
</gene>
<evidence type="ECO:0000313" key="1">
    <source>
        <dbReference type="EMBL" id="MBB6349880.1"/>
    </source>
</evidence>
<accession>A0A7X0F247</accession>
<proteinExistence type="predicted"/>
<protein>
    <submittedName>
        <fullName evidence="1">Uncharacterized protein</fullName>
    </submittedName>
</protein>
<dbReference type="AlphaFoldDB" id="A0A7X0F247"/>
<keyword evidence="2" id="KW-1185">Reference proteome</keyword>
<dbReference type="EMBL" id="JACHJB010000002">
    <property type="protein sequence ID" value="MBB6349880.1"/>
    <property type="molecule type" value="Genomic_DNA"/>
</dbReference>
<organism evidence="1 2">
    <name type="scientific">Nonomuraea muscovyensis</name>
    <dbReference type="NCBI Taxonomy" id="1124761"/>
    <lineage>
        <taxon>Bacteria</taxon>
        <taxon>Bacillati</taxon>
        <taxon>Actinomycetota</taxon>
        <taxon>Actinomycetes</taxon>
        <taxon>Streptosporangiales</taxon>
        <taxon>Streptosporangiaceae</taxon>
        <taxon>Nonomuraea</taxon>
    </lineage>
</organism>